<dbReference type="CDD" id="cd07067">
    <property type="entry name" value="HP_PGM_like"/>
    <property type="match status" value="1"/>
</dbReference>
<dbReference type="Gene3D" id="3.40.50.1240">
    <property type="entry name" value="Phosphoglycerate mutase-like"/>
    <property type="match status" value="1"/>
</dbReference>
<dbReference type="Proteomes" id="UP001159179">
    <property type="component" value="Unassembled WGS sequence"/>
</dbReference>
<dbReference type="GO" id="GO:0005829">
    <property type="term" value="C:cytosol"/>
    <property type="evidence" value="ECO:0007669"/>
    <property type="project" value="TreeGrafter"/>
</dbReference>
<evidence type="ECO:0000256" key="1">
    <source>
        <dbReference type="ARBA" id="ARBA00022801"/>
    </source>
</evidence>
<comment type="caution">
    <text evidence="3">The sequence shown here is derived from an EMBL/GenBank/DDBJ whole genome shotgun (WGS) entry which is preliminary data.</text>
</comment>
<dbReference type="InterPro" id="IPR001345">
    <property type="entry name" value="PG/BPGM_mutase_AS"/>
</dbReference>
<evidence type="ECO:0000256" key="2">
    <source>
        <dbReference type="PIRSR" id="PIRSR613078-2"/>
    </source>
</evidence>
<dbReference type="PANTHER" id="PTHR46517:SF1">
    <property type="entry name" value="FRUCTOSE-2,6-BISPHOSPHATASE TIGAR"/>
    <property type="match status" value="1"/>
</dbReference>
<dbReference type="GO" id="GO:0045820">
    <property type="term" value="P:negative regulation of glycolytic process"/>
    <property type="evidence" value="ECO:0007669"/>
    <property type="project" value="TreeGrafter"/>
</dbReference>
<dbReference type="AlphaFoldDB" id="A0AAW6SVC7"/>
<feature type="binding site" evidence="2">
    <location>
        <position position="59"/>
    </location>
    <ligand>
        <name>substrate</name>
    </ligand>
</feature>
<dbReference type="GO" id="GO:0004331">
    <property type="term" value="F:fructose-2,6-bisphosphate 2-phosphatase activity"/>
    <property type="evidence" value="ECO:0007669"/>
    <property type="project" value="TreeGrafter"/>
</dbReference>
<sequence>MIRLFVTRHGETDWNRQRRLQGWKDSELTETGINNAIALGHRFRDIKFQSVYASQVLERLKPLNLL</sequence>
<reference evidence="3" key="1">
    <citation type="submission" date="2023-03" db="EMBL/GenBank/DDBJ databases">
        <title>Bacterial isolates from washroom surfaces on a university campus.</title>
        <authorList>
            <person name="Holman D.B."/>
            <person name="Gzyl K.E."/>
            <person name="Taheri A.E."/>
        </authorList>
    </citation>
    <scope>NUCLEOTIDE SEQUENCE</scope>
    <source>
        <strain evidence="3">RD03</strain>
    </source>
</reference>
<organism evidence="3 4">
    <name type="scientific">Heyndrickxia oleronia</name>
    <dbReference type="NCBI Taxonomy" id="38875"/>
    <lineage>
        <taxon>Bacteria</taxon>
        <taxon>Bacillati</taxon>
        <taxon>Bacillota</taxon>
        <taxon>Bacilli</taxon>
        <taxon>Bacillales</taxon>
        <taxon>Bacillaceae</taxon>
        <taxon>Heyndrickxia</taxon>
    </lineage>
</organism>
<dbReference type="PROSITE" id="PS00175">
    <property type="entry name" value="PG_MUTASE"/>
    <property type="match status" value="1"/>
</dbReference>
<dbReference type="InterPro" id="IPR051695">
    <property type="entry name" value="Phosphoglycerate_Mutase"/>
</dbReference>
<dbReference type="PANTHER" id="PTHR46517">
    <property type="entry name" value="FRUCTOSE-2,6-BISPHOSPHATASE TIGAR"/>
    <property type="match status" value="1"/>
</dbReference>
<gene>
    <name evidence="3" type="ORF">P5X88_08130</name>
</gene>
<dbReference type="InterPro" id="IPR013078">
    <property type="entry name" value="His_Pase_superF_clade-1"/>
</dbReference>
<dbReference type="Pfam" id="PF00300">
    <property type="entry name" value="His_Phos_1"/>
    <property type="match status" value="1"/>
</dbReference>
<evidence type="ECO:0000313" key="3">
    <source>
        <dbReference type="EMBL" id="MDH5160904.1"/>
    </source>
</evidence>
<name>A0AAW6SVC7_9BACI</name>
<dbReference type="InterPro" id="IPR029033">
    <property type="entry name" value="His_PPase_superfam"/>
</dbReference>
<accession>A0AAW6SVC7</accession>
<protein>
    <submittedName>
        <fullName evidence="3">Histidine phosphatase family protein</fullName>
    </submittedName>
</protein>
<dbReference type="SMART" id="SM00855">
    <property type="entry name" value="PGAM"/>
    <property type="match status" value="1"/>
</dbReference>
<feature type="binding site" evidence="2">
    <location>
        <begin position="8"/>
        <end position="15"/>
    </location>
    <ligand>
        <name>substrate</name>
    </ligand>
</feature>
<dbReference type="SUPFAM" id="SSF53254">
    <property type="entry name" value="Phosphoglycerate mutase-like"/>
    <property type="match status" value="1"/>
</dbReference>
<evidence type="ECO:0000313" key="4">
    <source>
        <dbReference type="Proteomes" id="UP001159179"/>
    </source>
</evidence>
<dbReference type="GO" id="GO:0043456">
    <property type="term" value="P:regulation of pentose-phosphate shunt"/>
    <property type="evidence" value="ECO:0007669"/>
    <property type="project" value="TreeGrafter"/>
</dbReference>
<dbReference type="EMBL" id="JAROYP010000003">
    <property type="protein sequence ID" value="MDH5160904.1"/>
    <property type="molecule type" value="Genomic_DNA"/>
</dbReference>
<proteinExistence type="predicted"/>
<keyword evidence="1" id="KW-0378">Hydrolase</keyword>